<evidence type="ECO:0000313" key="3">
    <source>
        <dbReference type="Proteomes" id="UP000475249"/>
    </source>
</evidence>
<dbReference type="InterPro" id="IPR013096">
    <property type="entry name" value="Cupin_2"/>
</dbReference>
<evidence type="ECO:0000259" key="1">
    <source>
        <dbReference type="Pfam" id="PF07883"/>
    </source>
</evidence>
<dbReference type="Proteomes" id="UP000475249">
    <property type="component" value="Unassembled WGS sequence"/>
</dbReference>
<keyword evidence="3" id="KW-1185">Reference proteome</keyword>
<dbReference type="InterPro" id="IPR053146">
    <property type="entry name" value="QDO-like"/>
</dbReference>
<gene>
    <name evidence="2" type="ORF">GTQ38_05440</name>
</gene>
<dbReference type="InterPro" id="IPR014710">
    <property type="entry name" value="RmlC-like_jellyroll"/>
</dbReference>
<dbReference type="Pfam" id="PF07883">
    <property type="entry name" value="Cupin_2"/>
    <property type="match status" value="1"/>
</dbReference>
<dbReference type="PANTHER" id="PTHR36440">
    <property type="entry name" value="PUTATIVE (AFU_ORTHOLOGUE AFUA_8G07350)-RELATED"/>
    <property type="match status" value="1"/>
</dbReference>
<evidence type="ECO:0000313" key="2">
    <source>
        <dbReference type="EMBL" id="NAS11433.1"/>
    </source>
</evidence>
<name>A0A6L9E9V5_9FLAO</name>
<proteinExistence type="predicted"/>
<dbReference type="SUPFAM" id="SSF51182">
    <property type="entry name" value="RmlC-like cupins"/>
    <property type="match status" value="1"/>
</dbReference>
<accession>A0A6L9E9V5</accession>
<dbReference type="InterPro" id="IPR011051">
    <property type="entry name" value="RmlC_Cupin_sf"/>
</dbReference>
<reference evidence="2 3" key="1">
    <citation type="submission" date="2020-01" db="EMBL/GenBank/DDBJ databases">
        <title>Bacteria diversity of Porities sp.</title>
        <authorList>
            <person name="Wang G."/>
        </authorList>
    </citation>
    <scope>NUCLEOTIDE SEQUENCE [LARGE SCALE GENOMIC DNA]</scope>
    <source>
        <strain evidence="2 3">R33</strain>
    </source>
</reference>
<dbReference type="Gene3D" id="2.60.120.10">
    <property type="entry name" value="Jelly Rolls"/>
    <property type="match status" value="1"/>
</dbReference>
<dbReference type="AlphaFoldDB" id="A0A6L9E9V5"/>
<dbReference type="PANTHER" id="PTHR36440:SF1">
    <property type="entry name" value="PUTATIVE (AFU_ORTHOLOGUE AFUA_8G07350)-RELATED"/>
    <property type="match status" value="1"/>
</dbReference>
<protein>
    <submittedName>
        <fullName evidence="2">Cupin domain-containing protein</fullName>
    </submittedName>
</protein>
<sequence length="169" mass="19410">MKTDSDLFEDVLIDNALLVMPDQGEKIESHGISINFKVTGETTNDQIGVYEICLAPKTIGAKVHYHRFMDETFIIQEGKVTLSLGERNIVAEKGAVAHIPRFTPHGFRNDSDKAAKLLLIFNPAQNRENFFRELHETLKERPVDPRKFLKLYEEYDSFPLDMNNMIQVE</sequence>
<dbReference type="EMBL" id="WXYO01000002">
    <property type="protein sequence ID" value="NAS11433.1"/>
    <property type="molecule type" value="Genomic_DNA"/>
</dbReference>
<dbReference type="RefSeq" id="WP_161434462.1">
    <property type="nucleotide sequence ID" value="NZ_WXYO01000002.1"/>
</dbReference>
<comment type="caution">
    <text evidence="2">The sequence shown here is derived from an EMBL/GenBank/DDBJ whole genome shotgun (WGS) entry which is preliminary data.</text>
</comment>
<organism evidence="2 3">
    <name type="scientific">Poritiphilus flavus</name>
    <dbReference type="NCBI Taxonomy" id="2697053"/>
    <lineage>
        <taxon>Bacteria</taxon>
        <taxon>Pseudomonadati</taxon>
        <taxon>Bacteroidota</taxon>
        <taxon>Flavobacteriia</taxon>
        <taxon>Flavobacteriales</taxon>
        <taxon>Flavobacteriaceae</taxon>
        <taxon>Poritiphilus</taxon>
    </lineage>
</organism>
<feature type="domain" description="Cupin type-2" evidence="1">
    <location>
        <begin position="52"/>
        <end position="121"/>
    </location>
</feature>